<dbReference type="PIRSF" id="PIRSF027391">
    <property type="entry name" value="Hpre_diP_synt_I"/>
    <property type="match status" value="1"/>
</dbReference>
<dbReference type="Proteomes" id="UP000005017">
    <property type="component" value="Unassembled WGS sequence"/>
</dbReference>
<evidence type="ECO:0000313" key="2">
    <source>
        <dbReference type="EMBL" id="EFC05918.1"/>
    </source>
</evidence>
<proteinExistence type="predicted"/>
<dbReference type="RefSeq" id="WP_006626867.1">
    <property type="nucleotide sequence ID" value="NZ_ADFR01000003.1"/>
</dbReference>
<gene>
    <name evidence="2" type="ORF">HMPREF9013_0117</name>
</gene>
<reference evidence="3" key="1">
    <citation type="submission" date="2009-12" db="EMBL/GenBank/DDBJ databases">
        <title>Sequence of Clostridiales genomosp. BVAB3 str. UPII9-5.</title>
        <authorList>
            <person name="Madupu R."/>
            <person name="Durkin A.S."/>
            <person name="Torralba M."/>
            <person name="Methe B."/>
            <person name="Sutton G.G."/>
            <person name="Strausberg R.L."/>
            <person name="Nelson K.E."/>
        </authorList>
    </citation>
    <scope>NUCLEOTIDE SEQUENCE [LARGE SCALE GENOMIC DNA]</scope>
    <source>
        <strain evidence="3">W1219</strain>
    </source>
</reference>
<sequence>MNPYHRTKRFTILALLVAMAITVNVIETKTIPPIAGVFRIGLANIIALVAMKNLGIKEMVIVNGMRVLIGTLMSGTFLGSSFWISFGGVFLSSCLLVLCDYMDSSILFTSILSSIAHSAGQVVIVMFFYNQPLIMVILPYFLALSIPTGLLTGYISKMAIQRIKPMRA</sequence>
<dbReference type="Gene3D" id="1.10.1760.20">
    <property type="match status" value="1"/>
</dbReference>
<comment type="caution">
    <text evidence="2">The sequence shown here is derived from an EMBL/GenBank/DDBJ whole genome shotgun (WGS) entry which is preliminary data.</text>
</comment>
<dbReference type="InterPro" id="IPR014535">
    <property type="entry name" value="Hpre_diP_synt_I"/>
</dbReference>
<dbReference type="InterPro" id="IPR010898">
    <property type="entry name" value="Hpre_diP_synth_I"/>
</dbReference>
<protein>
    <submittedName>
        <fullName evidence="2">Heptaprenyl diphosphate synthase component I</fullName>
    </submittedName>
</protein>
<keyword evidence="3" id="KW-1185">Reference proteome</keyword>
<dbReference type="STRING" id="679192.HMPREF9013_0117"/>
<dbReference type="Pfam" id="PF07456">
    <property type="entry name" value="Hpre_diP_synt_I"/>
    <property type="match status" value="1"/>
</dbReference>
<accession>D2MN96</accession>
<dbReference type="OrthoDB" id="9799095at2"/>
<keyword evidence="1" id="KW-1133">Transmembrane helix</keyword>
<dbReference type="eggNOG" id="COG4769">
    <property type="taxonomic scope" value="Bacteria"/>
</dbReference>
<dbReference type="AlphaFoldDB" id="D2MN96"/>
<name>D2MN96_9FIRM</name>
<feature type="transmembrane region" description="Helical" evidence="1">
    <location>
        <begin position="106"/>
        <end position="129"/>
    </location>
</feature>
<feature type="transmembrane region" description="Helical" evidence="1">
    <location>
        <begin position="136"/>
        <end position="156"/>
    </location>
</feature>
<evidence type="ECO:0000313" key="3">
    <source>
        <dbReference type="Proteomes" id="UP000005017"/>
    </source>
</evidence>
<evidence type="ECO:0000256" key="1">
    <source>
        <dbReference type="SAM" id="Phobius"/>
    </source>
</evidence>
<feature type="transmembrane region" description="Helical" evidence="1">
    <location>
        <begin position="35"/>
        <end position="55"/>
    </location>
</feature>
<keyword evidence="1" id="KW-0472">Membrane</keyword>
<keyword evidence="1" id="KW-0812">Transmembrane</keyword>
<organism evidence="2 3">
    <name type="scientific">Bulleidia extructa W1219</name>
    <dbReference type="NCBI Taxonomy" id="679192"/>
    <lineage>
        <taxon>Bacteria</taxon>
        <taxon>Bacillati</taxon>
        <taxon>Bacillota</taxon>
        <taxon>Erysipelotrichia</taxon>
        <taxon>Erysipelotrichales</taxon>
        <taxon>Erysipelotrichaceae</taxon>
        <taxon>Bulleidia</taxon>
    </lineage>
</organism>
<dbReference type="EMBL" id="ADFR01000003">
    <property type="protein sequence ID" value="EFC05918.1"/>
    <property type="molecule type" value="Genomic_DNA"/>
</dbReference>